<dbReference type="Pfam" id="PF25474">
    <property type="entry name" value="TPR_TmcB"/>
    <property type="match status" value="1"/>
</dbReference>
<feature type="transmembrane region" description="Helical" evidence="2">
    <location>
        <begin position="320"/>
        <end position="340"/>
    </location>
</feature>
<proteinExistence type="predicted"/>
<feature type="transmembrane region" description="Helical" evidence="2">
    <location>
        <begin position="263"/>
        <end position="283"/>
    </location>
</feature>
<feature type="transmembrane region" description="Helical" evidence="2">
    <location>
        <begin position="115"/>
        <end position="138"/>
    </location>
</feature>
<feature type="transmembrane region" description="Helical" evidence="2">
    <location>
        <begin position="197"/>
        <end position="220"/>
    </location>
</feature>
<evidence type="ECO:0000259" key="3">
    <source>
        <dbReference type="PROSITE" id="PS50112"/>
    </source>
</evidence>
<sequence>MIKQFYLNCEISKLIFRQLLQQQECSIVHHLILINEIKLSIYKVVYLMMKQGEESLYVAILFSIVQLLQLTYLAFGSKISYVWNNQQAATDLSKILSYFVISAHLRQQKLELYLAFFYTFFGLVILSIALFIIFAFAFKVAVLPLLILKLLLKLFLTIGFLPIMLLFFGLLSCKVNSDGVEIWSYNADVECWGNDHYIHAIFAIIGILLFQILTSTTCLIYFESKCVYGNAYAQRSGRPFSYYHINVFIIIMSYQLLETPRFSSLFLTIFTISSFFLFYQIHTEKPFYNKVVQKLWSIITALNMWTSIMLIFAYLLEGQYFRDVIWGWVGGIPLIIMIIINEQLFEVDLLSSNINRATSGQQIIILCEYLLQLLDKNDQHSLLMLDGFIEIHKQTCYRNDCILKAKKSLNDKNKHATLQDIERYTVFIELISQIYYDGIKQFPQDVFLRLNYSYFLIDRLKLKQQALSELQQAESSGPSFDHEFIIYRYKRIMEDDLQEQQQENLNQVDLVTEIAFQTQSKQLIQQIEKTSLIYIDFWAQLQEEIPDIGRINNLGFKILDSVNLVQEQWNRLKRLNQKASKLNRLMGKYYSQIMNDEEMGLKLIQQSRMNQNDKFKAIDLEEIQNESLPTITILTDVDKIGTISNLNKAACSLLGYAKTDLVNRKLNLIQPDLFSKYHDHFLENFLEKFQDNNSNYQVKEKSIYVKNKQGYIIPCQLNIRMIQTINSGVFMCGTIKQDIYHKPVSIFLCQTNGIIENINSTCIRMFGLELKSITIKPVNIIDIFSDIFDRKEELLQKAGGVVSYIIGTRSSKTNTSHNSLQDLEIDHSQILDNQNKQQVLFQCFLQEIKFQCIEDEIIQNKLQGYIIKLEKIKSQEKNQLYTKNKTIQNQFQFKLNCQNLTYLLDFGNGLDSQDPTVKIDQSIIWEDQTKISQQIIIDPQVQGSDSQTNYGEGIKIVRLIGDRIVEIEESKSDEYEDDNMQSLFQQNDNNEEDQKNEKDTINLYRSKSQLEQLLSQSKIPRTAINFRIFINIMTLVLVLITFLEYFINSDFNQNLLDSLPLVSENNQRSSTLMGIQSVIQDLKALHYDQYPLLKDPQIGYIKVEQQFRGWLDKELQQLIQLQKELTLVSAEIGKDYKWVEDYYEMQIVEMATLEGGTQNYTFNEALQSSIAKALQINSTSLDKINDQNGDVFYIEYNVFNSLTQTLTIPAEYFKYNIISRGELLETSVTAFLTTASIILFFQICFIILFIIKIQVVNQAALQLFLDLNEKKIKSIYVKCENFITSLQVGDDDDDDFFSDNDEKDEENENKEKEKEEGDQLLNGRKKRKKFRNSNQNYKHLILALFLVIVVMATYFIYLFVSVQSETSNIIKLIPVFNQTSFSECYYRYSDNALRKALEVEKYTFVGNSSVEVLNFLITELYNLDAAIHQIHSSNSDILNSDYLDVFNNIFILTPCDYIVQIDKEITYDICLNFNDGVLQQGLSIGMAKYFESFRQVLNSYNQYNESNDYQLVYNISENKRTNYMMNQINTNQAYNMRLMQERYIKAAYKYISQALINSVKKNAQNNKNLKVVLFISFNIFLFFIYFFVWIPLVFRILSDMLKNRLMLTIIPLQIIHKTASIRQYIRKIINH</sequence>
<dbReference type="PROSITE" id="PS50112">
    <property type="entry name" value="PAS"/>
    <property type="match status" value="1"/>
</dbReference>
<dbReference type="CDD" id="cd00130">
    <property type="entry name" value="PAS"/>
    <property type="match status" value="1"/>
</dbReference>
<gene>
    <name evidence="4" type="ORF">PPENT_87.1.T0690204</name>
</gene>
<evidence type="ECO:0000313" key="4">
    <source>
        <dbReference type="EMBL" id="CAD8178452.1"/>
    </source>
</evidence>
<feature type="transmembrane region" description="Helical" evidence="2">
    <location>
        <begin position="295"/>
        <end position="314"/>
    </location>
</feature>
<dbReference type="PANTHER" id="PTHR31600:SF2">
    <property type="entry name" value="GAMETE ENRICHED GENE 10 PROTEIN-RELATED"/>
    <property type="match status" value="1"/>
</dbReference>
<feature type="transmembrane region" description="Helical" evidence="2">
    <location>
        <begin position="1228"/>
        <end position="1251"/>
    </location>
</feature>
<feature type="region of interest" description="Disordered" evidence="1">
    <location>
        <begin position="1293"/>
        <end position="1319"/>
    </location>
</feature>
<evidence type="ECO:0000313" key="5">
    <source>
        <dbReference type="Proteomes" id="UP000689195"/>
    </source>
</evidence>
<feature type="transmembrane region" description="Helical" evidence="2">
    <location>
        <begin position="1337"/>
        <end position="1360"/>
    </location>
</feature>
<dbReference type="InterPro" id="IPR000014">
    <property type="entry name" value="PAS"/>
</dbReference>
<evidence type="ECO:0000256" key="2">
    <source>
        <dbReference type="SAM" id="Phobius"/>
    </source>
</evidence>
<dbReference type="Proteomes" id="UP000689195">
    <property type="component" value="Unassembled WGS sequence"/>
</dbReference>
<feature type="transmembrane region" description="Helical" evidence="2">
    <location>
        <begin position="1571"/>
        <end position="1597"/>
    </location>
</feature>
<keyword evidence="2" id="KW-0812">Transmembrane</keyword>
<protein>
    <recommendedName>
        <fullName evidence="3">PAS domain-containing protein</fullName>
    </recommendedName>
</protein>
<dbReference type="InterPro" id="IPR052994">
    <property type="entry name" value="Tiny_macrocysts_regulators"/>
</dbReference>
<keyword evidence="5" id="KW-1185">Reference proteome</keyword>
<reference evidence="4" key="1">
    <citation type="submission" date="2021-01" db="EMBL/GenBank/DDBJ databases">
        <authorList>
            <consortium name="Genoscope - CEA"/>
            <person name="William W."/>
        </authorList>
    </citation>
    <scope>NUCLEOTIDE SEQUENCE</scope>
</reference>
<dbReference type="NCBIfam" id="TIGR00229">
    <property type="entry name" value="sensory_box"/>
    <property type="match status" value="1"/>
</dbReference>
<feature type="transmembrane region" description="Helical" evidence="2">
    <location>
        <begin position="56"/>
        <end position="75"/>
    </location>
</feature>
<dbReference type="PANTHER" id="PTHR31600">
    <property type="entry name" value="TINY MACROCYSTS PROTEIN B-RELATED"/>
    <property type="match status" value="1"/>
</dbReference>
<feature type="transmembrane region" description="Helical" evidence="2">
    <location>
        <begin position="150"/>
        <end position="171"/>
    </location>
</feature>
<keyword evidence="2" id="KW-1133">Transmembrane helix</keyword>
<name>A0A8S1VRX5_9CILI</name>
<dbReference type="OrthoDB" id="303837at2759"/>
<comment type="caution">
    <text evidence="4">The sequence shown here is derived from an EMBL/GenBank/DDBJ whole genome shotgun (WGS) entry which is preliminary data.</text>
</comment>
<dbReference type="InterPro" id="IPR057352">
    <property type="entry name" value="TPR_TmcB/C"/>
</dbReference>
<organism evidence="4 5">
    <name type="scientific">Paramecium pentaurelia</name>
    <dbReference type="NCBI Taxonomy" id="43138"/>
    <lineage>
        <taxon>Eukaryota</taxon>
        <taxon>Sar</taxon>
        <taxon>Alveolata</taxon>
        <taxon>Ciliophora</taxon>
        <taxon>Intramacronucleata</taxon>
        <taxon>Oligohymenophorea</taxon>
        <taxon>Peniculida</taxon>
        <taxon>Parameciidae</taxon>
        <taxon>Paramecium</taxon>
    </lineage>
</organism>
<dbReference type="Pfam" id="PF13426">
    <property type="entry name" value="PAS_9"/>
    <property type="match status" value="1"/>
</dbReference>
<feature type="transmembrane region" description="Helical" evidence="2">
    <location>
        <begin position="1028"/>
        <end position="1047"/>
    </location>
</feature>
<accession>A0A8S1VRX5</accession>
<evidence type="ECO:0000256" key="1">
    <source>
        <dbReference type="SAM" id="MobiDB-lite"/>
    </source>
</evidence>
<feature type="domain" description="PAS" evidence="3">
    <location>
        <begin position="637"/>
        <end position="689"/>
    </location>
</feature>
<keyword evidence="2" id="KW-0472">Membrane</keyword>
<dbReference type="EMBL" id="CAJJDO010000069">
    <property type="protein sequence ID" value="CAD8178452.1"/>
    <property type="molecule type" value="Genomic_DNA"/>
</dbReference>
<feature type="compositionally biased region" description="Acidic residues" evidence="1">
    <location>
        <begin position="1293"/>
        <end position="1308"/>
    </location>
</feature>